<comment type="similarity">
    <text evidence="1 3">Belongs to the UreD family.</text>
</comment>
<feature type="region of interest" description="Disordered" evidence="4">
    <location>
        <begin position="1"/>
        <end position="36"/>
    </location>
</feature>
<dbReference type="PANTHER" id="PTHR33643:SF1">
    <property type="entry name" value="UREASE ACCESSORY PROTEIN D"/>
    <property type="match status" value="1"/>
</dbReference>
<evidence type="ECO:0000313" key="6">
    <source>
        <dbReference type="Proteomes" id="UP000611500"/>
    </source>
</evidence>
<dbReference type="InterPro" id="IPR002669">
    <property type="entry name" value="UreD"/>
</dbReference>
<dbReference type="GO" id="GO:0005737">
    <property type="term" value="C:cytoplasm"/>
    <property type="evidence" value="ECO:0007669"/>
    <property type="project" value="UniProtKB-SubCell"/>
</dbReference>
<organism evidence="5 6">
    <name type="scientific">Pseudodonghicola xiamenensis</name>
    <dbReference type="NCBI Taxonomy" id="337702"/>
    <lineage>
        <taxon>Bacteria</taxon>
        <taxon>Pseudomonadati</taxon>
        <taxon>Pseudomonadota</taxon>
        <taxon>Alphaproteobacteria</taxon>
        <taxon>Rhodobacterales</taxon>
        <taxon>Paracoccaceae</taxon>
        <taxon>Pseudodonghicola</taxon>
    </lineage>
</organism>
<keyword evidence="2 3" id="KW-0143">Chaperone</keyword>
<proteinExistence type="inferred from homology"/>
<evidence type="ECO:0000313" key="5">
    <source>
        <dbReference type="EMBL" id="GHH03611.1"/>
    </source>
</evidence>
<comment type="function">
    <text evidence="3">Required for maturation of urease via the functional incorporation of the urease nickel metallocenter.</text>
</comment>
<reference evidence="5" key="1">
    <citation type="journal article" date="2014" name="Int. J. Syst. Evol. Microbiol.">
        <title>Complete genome sequence of Corynebacterium casei LMG S-19264T (=DSM 44701T), isolated from a smear-ripened cheese.</title>
        <authorList>
            <consortium name="US DOE Joint Genome Institute (JGI-PGF)"/>
            <person name="Walter F."/>
            <person name="Albersmeier A."/>
            <person name="Kalinowski J."/>
            <person name="Ruckert C."/>
        </authorList>
    </citation>
    <scope>NUCLEOTIDE SEQUENCE</scope>
    <source>
        <strain evidence="5">CGMCC 1.7081</strain>
    </source>
</reference>
<dbReference type="EMBL" id="BNAP01000038">
    <property type="protein sequence ID" value="GHH03611.1"/>
    <property type="molecule type" value="Genomic_DNA"/>
</dbReference>
<comment type="subunit">
    <text evidence="3">UreD, UreF and UreG form a complex that acts as a GTP-hydrolysis-dependent molecular chaperone, activating the urease apoprotein by helping to assemble the nickel containing metallocenter of UreC. The UreE protein probably delivers the nickel.</text>
</comment>
<gene>
    <name evidence="3 5" type="primary">ureD</name>
    <name evidence="5" type="ORF">GCM10010961_41720</name>
</gene>
<dbReference type="PANTHER" id="PTHR33643">
    <property type="entry name" value="UREASE ACCESSORY PROTEIN D"/>
    <property type="match status" value="1"/>
</dbReference>
<name>A0A8J3H9E5_9RHOB</name>
<dbReference type="GO" id="GO:0016151">
    <property type="term" value="F:nickel cation binding"/>
    <property type="evidence" value="ECO:0007669"/>
    <property type="project" value="UniProtKB-UniRule"/>
</dbReference>
<dbReference type="AlphaFoldDB" id="A0A8J3H9E5"/>
<dbReference type="HAMAP" id="MF_01384">
    <property type="entry name" value="UreD"/>
    <property type="match status" value="1"/>
</dbReference>
<keyword evidence="6" id="KW-1185">Reference proteome</keyword>
<evidence type="ECO:0000256" key="2">
    <source>
        <dbReference type="ARBA" id="ARBA00023186"/>
    </source>
</evidence>
<reference evidence="5" key="2">
    <citation type="submission" date="2020-09" db="EMBL/GenBank/DDBJ databases">
        <authorList>
            <person name="Sun Q."/>
            <person name="Zhou Y."/>
        </authorList>
    </citation>
    <scope>NUCLEOTIDE SEQUENCE</scope>
    <source>
        <strain evidence="5">CGMCC 1.7081</strain>
    </source>
</reference>
<evidence type="ECO:0000256" key="3">
    <source>
        <dbReference type="HAMAP-Rule" id="MF_01384"/>
    </source>
</evidence>
<comment type="subcellular location">
    <subcellularLocation>
        <location evidence="3">Cytoplasm</location>
    </subcellularLocation>
</comment>
<evidence type="ECO:0000256" key="4">
    <source>
        <dbReference type="SAM" id="MobiDB-lite"/>
    </source>
</evidence>
<accession>A0A8J3H9E5</accession>
<evidence type="ECO:0000256" key="1">
    <source>
        <dbReference type="ARBA" id="ARBA00007177"/>
    </source>
</evidence>
<dbReference type="Proteomes" id="UP000611500">
    <property type="component" value="Unassembled WGS sequence"/>
</dbReference>
<dbReference type="Pfam" id="PF01774">
    <property type="entry name" value="UreD"/>
    <property type="match status" value="1"/>
</dbReference>
<comment type="caution">
    <text evidence="5">The sequence shown here is derived from an EMBL/GenBank/DDBJ whole genome shotgun (WGS) entry which is preliminary data.</text>
</comment>
<protein>
    <recommendedName>
        <fullName evidence="3">Urease accessory protein UreD</fullName>
    </recommendedName>
</protein>
<keyword evidence="3" id="KW-0963">Cytoplasm</keyword>
<sequence>MNSDDPLSQDKDGEGRAITVPIRQMPAMDQPPQPRAEGALLVSAKRSGAGSALDRYRPSGAMKAMFPRLPGPLQAIVINSAGGITGGDRLRLQAEASEGAHLVLTTQAAERAYRAASGWGRFDSRLRGAPGSTLFWLPQELILYQGAALERSLHVSLEADARLLMVEPVIFGRAAMGERLTDARFRDRISVDRDGLPLYRDGVRLEGDLQAQLARMARGAGAMASLLYVGPEAEAHLAPVRAELPPLGGASLLQRDVLAVRLLAEDGFGLRRHLLPILDRLSQDGLPTSWRL</sequence>
<keyword evidence="3" id="KW-0996">Nickel insertion</keyword>